<dbReference type="GO" id="GO:0030203">
    <property type="term" value="P:glycosaminoglycan metabolic process"/>
    <property type="evidence" value="ECO:0007669"/>
    <property type="project" value="TreeGrafter"/>
</dbReference>
<sequence length="607" mass="66275">MTMHLFPTPRHLTVTGGPAPATEAPITVDHDPALPAQGYRLEYGPGQVRLSYADAAGLRYAQQTLDQLRAQPTDRQHAVVVEDWPDFARRGFMLDVSRDRVPTRGALARLVEILALARYNQLELYTEHTFAYAGHEEVWRDASPITPGDLHWLEGQCLARGIELVANQNTFGHWERWLSHETYLPRAENVEPQSFAGLIRAPSTLAPTAENAEFVTELLTELTGNLRSRRLNIGADETWELGTGVSKDRAEAEGLGPVFLDYVDQVARPWTEAGYTVEFWADILTAHPEVIDRIPAGTVPIVWQYDSPEHMRAVAALMSESERTALLAHGTDPDEIMGFAPRAQALVDAGQPFWVAPGTGTWLSLIGRLDNAVGNILDAAEVGTAHDSEGFLLTCWGDRGHYDPPPVTYGPILFAGAVSWSLRANRDLDIAAALDGVFEDSAGELGQLLVDLGRVASNLPPVRNASPLFEVLRHAGALEPHQYPDAEQLTAARSVLTGALEALDRARPASADGPLAIAEIRQAVRWAIFAADLLASRVLEVDAAGEYVEPAGDPAAAQQLSDRLEVLLAEQQQAWLISARPGGLRDSLAWLDPLRHALLARSSDRTR</sequence>
<dbReference type="InterPro" id="IPR015882">
    <property type="entry name" value="HEX_bac_N"/>
</dbReference>
<gene>
    <name evidence="5" type="ORF">EDD31_1454</name>
</gene>
<keyword evidence="6" id="KW-1185">Reference proteome</keyword>
<dbReference type="SUPFAM" id="SSF51445">
    <property type="entry name" value="(Trans)glycosidases"/>
    <property type="match status" value="1"/>
</dbReference>
<dbReference type="PANTHER" id="PTHR22600">
    <property type="entry name" value="BETA-HEXOSAMINIDASE"/>
    <property type="match status" value="1"/>
</dbReference>
<protein>
    <submittedName>
        <fullName evidence="5">Glycosyl hydrolase family 20</fullName>
    </submittedName>
</protein>
<keyword evidence="2" id="KW-0326">Glycosidase</keyword>
<dbReference type="AlphaFoldDB" id="A0A3N2BCX0"/>
<dbReference type="Gene3D" id="3.30.379.10">
    <property type="entry name" value="Chitobiase/beta-hexosaminidase domain 2-like"/>
    <property type="match status" value="1"/>
</dbReference>
<keyword evidence="1 5" id="KW-0378">Hydrolase</keyword>
<dbReference type="Gene3D" id="3.20.20.80">
    <property type="entry name" value="Glycosidases"/>
    <property type="match status" value="1"/>
</dbReference>
<proteinExistence type="predicted"/>
<name>A0A3N2BCX0_9MICO</name>
<dbReference type="GO" id="GO:0016020">
    <property type="term" value="C:membrane"/>
    <property type="evidence" value="ECO:0007669"/>
    <property type="project" value="TreeGrafter"/>
</dbReference>
<evidence type="ECO:0000259" key="4">
    <source>
        <dbReference type="Pfam" id="PF02838"/>
    </source>
</evidence>
<dbReference type="SUPFAM" id="SSF55545">
    <property type="entry name" value="beta-N-acetylhexosaminidase-like domain"/>
    <property type="match status" value="1"/>
</dbReference>
<feature type="domain" description="Beta-hexosaminidase bacterial type N-terminal" evidence="4">
    <location>
        <begin position="28"/>
        <end position="84"/>
    </location>
</feature>
<dbReference type="InterPro" id="IPR017853">
    <property type="entry name" value="GH"/>
</dbReference>
<reference evidence="5 6" key="1">
    <citation type="submission" date="2018-11" db="EMBL/GenBank/DDBJ databases">
        <title>Sequencing the genomes of 1000 actinobacteria strains.</title>
        <authorList>
            <person name="Klenk H.-P."/>
        </authorList>
    </citation>
    <scope>NUCLEOTIDE SEQUENCE [LARGE SCALE GENOMIC DNA]</scope>
    <source>
        <strain evidence="5 6">DSM 11294</strain>
    </source>
</reference>
<accession>A0A3N2BCX0</accession>
<dbReference type="GO" id="GO:0005764">
    <property type="term" value="C:lysosome"/>
    <property type="evidence" value="ECO:0007669"/>
    <property type="project" value="TreeGrafter"/>
</dbReference>
<dbReference type="GO" id="GO:0006689">
    <property type="term" value="P:ganglioside catabolic process"/>
    <property type="evidence" value="ECO:0007669"/>
    <property type="project" value="TreeGrafter"/>
</dbReference>
<dbReference type="InterPro" id="IPR029018">
    <property type="entry name" value="Hex-like_dom2"/>
</dbReference>
<dbReference type="OrthoDB" id="9763537at2"/>
<dbReference type="GO" id="GO:0004563">
    <property type="term" value="F:beta-N-acetylhexosaminidase activity"/>
    <property type="evidence" value="ECO:0007669"/>
    <property type="project" value="InterPro"/>
</dbReference>
<dbReference type="PANTHER" id="PTHR22600:SF21">
    <property type="entry name" value="BETA-HEXOSAMINIDASE A"/>
    <property type="match status" value="1"/>
</dbReference>
<feature type="region of interest" description="Disordered" evidence="3">
    <location>
        <begin position="1"/>
        <end position="26"/>
    </location>
</feature>
<dbReference type="GO" id="GO:0005975">
    <property type="term" value="P:carbohydrate metabolic process"/>
    <property type="evidence" value="ECO:0007669"/>
    <property type="project" value="InterPro"/>
</dbReference>
<dbReference type="RefSeq" id="WP_123303553.1">
    <property type="nucleotide sequence ID" value="NZ_RKHK01000001.1"/>
</dbReference>
<evidence type="ECO:0000256" key="3">
    <source>
        <dbReference type="SAM" id="MobiDB-lite"/>
    </source>
</evidence>
<dbReference type="InterPro" id="IPR025705">
    <property type="entry name" value="Beta_hexosaminidase_sua/sub"/>
</dbReference>
<dbReference type="PRINTS" id="PR00738">
    <property type="entry name" value="GLHYDRLASE20"/>
</dbReference>
<evidence type="ECO:0000256" key="2">
    <source>
        <dbReference type="ARBA" id="ARBA00023295"/>
    </source>
</evidence>
<dbReference type="EMBL" id="RKHK01000001">
    <property type="protein sequence ID" value="ROR73088.1"/>
    <property type="molecule type" value="Genomic_DNA"/>
</dbReference>
<organism evidence="5 6">
    <name type="scientific">Bogoriella caseilytica</name>
    <dbReference type="NCBI Taxonomy" id="56055"/>
    <lineage>
        <taxon>Bacteria</taxon>
        <taxon>Bacillati</taxon>
        <taxon>Actinomycetota</taxon>
        <taxon>Actinomycetes</taxon>
        <taxon>Micrococcales</taxon>
        <taxon>Bogoriellaceae</taxon>
        <taxon>Bogoriella</taxon>
    </lineage>
</organism>
<dbReference type="Proteomes" id="UP000280668">
    <property type="component" value="Unassembled WGS sequence"/>
</dbReference>
<evidence type="ECO:0000313" key="5">
    <source>
        <dbReference type="EMBL" id="ROR73088.1"/>
    </source>
</evidence>
<evidence type="ECO:0000256" key="1">
    <source>
        <dbReference type="ARBA" id="ARBA00022801"/>
    </source>
</evidence>
<comment type="caution">
    <text evidence="5">The sequence shown here is derived from an EMBL/GenBank/DDBJ whole genome shotgun (WGS) entry which is preliminary data.</text>
</comment>
<dbReference type="Pfam" id="PF02838">
    <property type="entry name" value="Glyco_hydro_20b"/>
    <property type="match status" value="1"/>
</dbReference>
<evidence type="ECO:0000313" key="6">
    <source>
        <dbReference type="Proteomes" id="UP000280668"/>
    </source>
</evidence>